<feature type="transmembrane region" description="Helical" evidence="9">
    <location>
        <begin position="58"/>
        <end position="79"/>
    </location>
</feature>
<feature type="transmembrane region" description="Helical" evidence="9">
    <location>
        <begin position="6"/>
        <end position="25"/>
    </location>
</feature>
<dbReference type="GO" id="GO:0031460">
    <property type="term" value="P:glycine betaine transport"/>
    <property type="evidence" value="ECO:0007669"/>
    <property type="project" value="TreeGrafter"/>
</dbReference>
<evidence type="ECO:0000313" key="11">
    <source>
        <dbReference type="Proteomes" id="UP000199517"/>
    </source>
</evidence>
<keyword evidence="5 9" id="KW-1133">Transmembrane helix</keyword>
<evidence type="ECO:0000256" key="2">
    <source>
        <dbReference type="ARBA" id="ARBA00022448"/>
    </source>
</evidence>
<evidence type="ECO:0000256" key="7">
    <source>
        <dbReference type="ARBA" id="ARBA00038032"/>
    </source>
</evidence>
<name>A0A1I1UMT7_9BURK</name>
<dbReference type="GO" id="GO:0015220">
    <property type="term" value="F:choline transmembrane transporter activity"/>
    <property type="evidence" value="ECO:0007669"/>
    <property type="project" value="TreeGrafter"/>
</dbReference>
<sequence length="111" mass="11480">MASPYVPLAIAIVAEVIATTAMKSAQGFTRPLPSLIVVVGYAIAFWCLSLTLKTLPTGIAYAIWSGAGIVLISLVGWVVHKQSLDLAAIAGMGLIIAGVMVINVFSKSAAH</sequence>
<keyword evidence="4 8" id="KW-0812">Transmembrane</keyword>
<keyword evidence="3" id="KW-1003">Cell membrane</keyword>
<dbReference type="FunFam" id="1.10.3730.20:FF:000001">
    <property type="entry name" value="Quaternary ammonium compound resistance transporter SugE"/>
    <property type="match status" value="1"/>
</dbReference>
<proteinExistence type="inferred from homology"/>
<comment type="similarity">
    <text evidence="7 8">Belongs to the drug/metabolite transporter (DMT) superfamily. Small multidrug resistance (SMR) (TC 2.A.7.1) family.</text>
</comment>
<dbReference type="RefSeq" id="WP_092951466.1">
    <property type="nucleotide sequence ID" value="NZ_FOMQ01000005.1"/>
</dbReference>
<dbReference type="PANTHER" id="PTHR30561:SF1">
    <property type="entry name" value="MULTIDRUG TRANSPORTER EMRE"/>
    <property type="match status" value="1"/>
</dbReference>
<evidence type="ECO:0000256" key="9">
    <source>
        <dbReference type="SAM" id="Phobius"/>
    </source>
</evidence>
<keyword evidence="2" id="KW-0813">Transport</keyword>
<dbReference type="AlphaFoldDB" id="A0A1I1UMT7"/>
<dbReference type="STRING" id="32040.SAMN04489710_105164"/>
<dbReference type="GO" id="GO:0005886">
    <property type="term" value="C:plasma membrane"/>
    <property type="evidence" value="ECO:0007669"/>
    <property type="project" value="UniProtKB-SubCell"/>
</dbReference>
<protein>
    <submittedName>
        <fullName evidence="10">Small multidrug resistance pump</fullName>
    </submittedName>
</protein>
<dbReference type="OrthoDB" id="9808638at2"/>
<dbReference type="Proteomes" id="UP000199517">
    <property type="component" value="Unassembled WGS sequence"/>
</dbReference>
<organism evidence="10 11">
    <name type="scientific">Paracidovorax konjaci</name>
    <dbReference type="NCBI Taxonomy" id="32040"/>
    <lineage>
        <taxon>Bacteria</taxon>
        <taxon>Pseudomonadati</taxon>
        <taxon>Pseudomonadota</taxon>
        <taxon>Betaproteobacteria</taxon>
        <taxon>Burkholderiales</taxon>
        <taxon>Comamonadaceae</taxon>
        <taxon>Paracidovorax</taxon>
    </lineage>
</organism>
<dbReference type="PANTHER" id="PTHR30561">
    <property type="entry name" value="SMR FAMILY PROTON-DEPENDENT DRUG EFFLUX TRANSPORTER SUGE"/>
    <property type="match status" value="1"/>
</dbReference>
<dbReference type="SUPFAM" id="SSF103481">
    <property type="entry name" value="Multidrug resistance efflux transporter EmrE"/>
    <property type="match status" value="1"/>
</dbReference>
<evidence type="ECO:0000256" key="8">
    <source>
        <dbReference type="RuleBase" id="RU003942"/>
    </source>
</evidence>
<feature type="transmembrane region" description="Helical" evidence="9">
    <location>
        <begin position="32"/>
        <end position="52"/>
    </location>
</feature>
<evidence type="ECO:0000256" key="3">
    <source>
        <dbReference type="ARBA" id="ARBA00022475"/>
    </source>
</evidence>
<gene>
    <name evidence="10" type="ORF">SAMN04489710_105164</name>
</gene>
<evidence type="ECO:0000313" key="10">
    <source>
        <dbReference type="EMBL" id="SFD72162.1"/>
    </source>
</evidence>
<dbReference type="Pfam" id="PF00893">
    <property type="entry name" value="Multi_Drug_Res"/>
    <property type="match status" value="1"/>
</dbReference>
<comment type="subcellular location">
    <subcellularLocation>
        <location evidence="1 8">Cell membrane</location>
        <topology evidence="1 8">Multi-pass membrane protein</topology>
    </subcellularLocation>
</comment>
<dbReference type="Gene3D" id="1.10.3730.20">
    <property type="match status" value="1"/>
</dbReference>
<evidence type="ECO:0000256" key="4">
    <source>
        <dbReference type="ARBA" id="ARBA00022692"/>
    </source>
</evidence>
<dbReference type="InterPro" id="IPR037185">
    <property type="entry name" value="EmrE-like"/>
</dbReference>
<feature type="transmembrane region" description="Helical" evidence="9">
    <location>
        <begin position="86"/>
        <end position="105"/>
    </location>
</feature>
<evidence type="ECO:0000256" key="5">
    <source>
        <dbReference type="ARBA" id="ARBA00022989"/>
    </source>
</evidence>
<reference evidence="11" key="1">
    <citation type="submission" date="2016-10" db="EMBL/GenBank/DDBJ databases">
        <authorList>
            <person name="Varghese N."/>
            <person name="Submissions S."/>
        </authorList>
    </citation>
    <scope>NUCLEOTIDE SEQUENCE [LARGE SCALE GENOMIC DNA]</scope>
    <source>
        <strain evidence="11">DSM 7481</strain>
    </source>
</reference>
<keyword evidence="11" id="KW-1185">Reference proteome</keyword>
<dbReference type="GO" id="GO:0015199">
    <property type="term" value="F:amino-acid betaine transmembrane transporter activity"/>
    <property type="evidence" value="ECO:0007669"/>
    <property type="project" value="TreeGrafter"/>
</dbReference>
<dbReference type="EMBL" id="FOMQ01000005">
    <property type="protein sequence ID" value="SFD72162.1"/>
    <property type="molecule type" value="Genomic_DNA"/>
</dbReference>
<accession>A0A1I1UMT7</accession>
<evidence type="ECO:0000256" key="1">
    <source>
        <dbReference type="ARBA" id="ARBA00004651"/>
    </source>
</evidence>
<dbReference type="GO" id="GO:1990961">
    <property type="term" value="P:xenobiotic detoxification by transmembrane export across the plasma membrane"/>
    <property type="evidence" value="ECO:0007669"/>
    <property type="project" value="UniProtKB-ARBA"/>
</dbReference>
<dbReference type="InterPro" id="IPR000390">
    <property type="entry name" value="Small_drug/metabolite_transptr"/>
</dbReference>
<dbReference type="InterPro" id="IPR045324">
    <property type="entry name" value="Small_multidrug_res"/>
</dbReference>
<evidence type="ECO:0000256" key="6">
    <source>
        <dbReference type="ARBA" id="ARBA00023136"/>
    </source>
</evidence>
<dbReference type="GO" id="GO:0015297">
    <property type="term" value="F:antiporter activity"/>
    <property type="evidence" value="ECO:0007669"/>
    <property type="project" value="TreeGrafter"/>
</dbReference>
<keyword evidence="6 9" id="KW-0472">Membrane</keyword>